<evidence type="ECO:0000256" key="1">
    <source>
        <dbReference type="SAM" id="MobiDB-lite"/>
    </source>
</evidence>
<organism evidence="2 3">
    <name type="scientific">Caligus rogercresseyi</name>
    <name type="common">Sea louse</name>
    <dbReference type="NCBI Taxonomy" id="217165"/>
    <lineage>
        <taxon>Eukaryota</taxon>
        <taxon>Metazoa</taxon>
        <taxon>Ecdysozoa</taxon>
        <taxon>Arthropoda</taxon>
        <taxon>Crustacea</taxon>
        <taxon>Multicrustacea</taxon>
        <taxon>Hexanauplia</taxon>
        <taxon>Copepoda</taxon>
        <taxon>Siphonostomatoida</taxon>
        <taxon>Caligidae</taxon>
        <taxon>Caligus</taxon>
    </lineage>
</organism>
<name>A0A7T8GT25_CALRO</name>
<feature type="region of interest" description="Disordered" evidence="1">
    <location>
        <begin position="31"/>
        <end position="51"/>
    </location>
</feature>
<gene>
    <name evidence="2" type="ORF">FKW44_017528</name>
</gene>
<protein>
    <submittedName>
        <fullName evidence="2">Uncharacterized protein</fullName>
    </submittedName>
</protein>
<dbReference type="Proteomes" id="UP000595437">
    <property type="component" value="Chromosome 12"/>
</dbReference>
<proteinExistence type="predicted"/>
<sequence length="51" mass="5393">MYLGPPVKENGRITDYPISDALVWSLPLSVGQQHPSGEHTAPLLVHAGGGE</sequence>
<dbReference type="EMBL" id="CP045901">
    <property type="protein sequence ID" value="QQP37303.1"/>
    <property type="molecule type" value="Genomic_DNA"/>
</dbReference>
<keyword evidence="3" id="KW-1185">Reference proteome</keyword>
<reference evidence="3" key="1">
    <citation type="submission" date="2021-01" db="EMBL/GenBank/DDBJ databases">
        <title>Caligus Genome Assembly.</title>
        <authorList>
            <person name="Gallardo-Escarate C."/>
        </authorList>
    </citation>
    <scope>NUCLEOTIDE SEQUENCE [LARGE SCALE GENOMIC DNA]</scope>
</reference>
<dbReference type="AlphaFoldDB" id="A0A7T8GT25"/>
<evidence type="ECO:0000313" key="3">
    <source>
        <dbReference type="Proteomes" id="UP000595437"/>
    </source>
</evidence>
<evidence type="ECO:0000313" key="2">
    <source>
        <dbReference type="EMBL" id="QQP37303.1"/>
    </source>
</evidence>
<accession>A0A7T8GT25</accession>